<reference evidence="8" key="1">
    <citation type="journal article" date="2017" name="Nature">
        <title>The genome of Chenopodium quinoa.</title>
        <authorList>
            <person name="Jarvis D.E."/>
            <person name="Ho Y.S."/>
            <person name="Lightfoot D.J."/>
            <person name="Schmoeckel S.M."/>
            <person name="Li B."/>
            <person name="Borm T.J.A."/>
            <person name="Ohyanagi H."/>
            <person name="Mineta K."/>
            <person name="Michell C.T."/>
            <person name="Saber N."/>
            <person name="Kharbatia N.M."/>
            <person name="Rupper R.R."/>
            <person name="Sharp A.R."/>
            <person name="Dally N."/>
            <person name="Boughton B.A."/>
            <person name="Woo Y.H."/>
            <person name="Gao G."/>
            <person name="Schijlen E.G.W.M."/>
            <person name="Guo X."/>
            <person name="Momin A.A."/>
            <person name="Negrao S."/>
            <person name="Al-Babili S."/>
            <person name="Gehring C."/>
            <person name="Roessner U."/>
            <person name="Jung C."/>
            <person name="Murphy K."/>
            <person name="Arold S.T."/>
            <person name="Gojobori T."/>
            <person name="van der Linden C.G."/>
            <person name="van Loo E.N."/>
            <person name="Jellen E.N."/>
            <person name="Maughan P.J."/>
            <person name="Tester M."/>
        </authorList>
    </citation>
    <scope>NUCLEOTIDE SEQUENCE [LARGE SCALE GENOMIC DNA]</scope>
    <source>
        <strain evidence="8">cv. PI 614886</strain>
    </source>
</reference>
<keyword evidence="3" id="KW-0064">Aspartyl protease</keyword>
<proteinExistence type="inferred from homology"/>
<feature type="signal peptide" evidence="6">
    <location>
        <begin position="1"/>
        <end position="21"/>
    </location>
</feature>
<keyword evidence="2" id="KW-0645">Protease</keyword>
<dbReference type="Gramene" id="AUR62021026-RA">
    <property type="protein sequence ID" value="AUR62021026-RA:cds"/>
    <property type="gene ID" value="AUR62021026"/>
</dbReference>
<organism evidence="8 9">
    <name type="scientific">Chenopodium quinoa</name>
    <name type="common">Quinoa</name>
    <dbReference type="NCBI Taxonomy" id="63459"/>
    <lineage>
        <taxon>Eukaryota</taxon>
        <taxon>Viridiplantae</taxon>
        <taxon>Streptophyta</taxon>
        <taxon>Embryophyta</taxon>
        <taxon>Tracheophyta</taxon>
        <taxon>Spermatophyta</taxon>
        <taxon>Magnoliopsida</taxon>
        <taxon>eudicotyledons</taxon>
        <taxon>Gunneridae</taxon>
        <taxon>Pentapetalae</taxon>
        <taxon>Caryophyllales</taxon>
        <taxon>Chenopodiaceae</taxon>
        <taxon>Chenopodioideae</taxon>
        <taxon>Atripliceae</taxon>
        <taxon>Chenopodium</taxon>
    </lineage>
</organism>
<reference evidence="8" key="2">
    <citation type="submission" date="2021-03" db="UniProtKB">
        <authorList>
            <consortium name="EnsemblPlants"/>
        </authorList>
    </citation>
    <scope>IDENTIFICATION</scope>
</reference>
<protein>
    <recommendedName>
        <fullName evidence="7">Peptidase A1 domain-containing protein</fullName>
    </recommendedName>
</protein>
<keyword evidence="4" id="KW-0378">Hydrolase</keyword>
<name>A0A803LZX5_CHEQI</name>
<dbReference type="Proteomes" id="UP000596660">
    <property type="component" value="Unplaced"/>
</dbReference>
<feature type="chain" id="PRO_5031518441" description="Peptidase A1 domain-containing protein" evidence="6">
    <location>
        <begin position="22"/>
        <end position="429"/>
    </location>
</feature>
<evidence type="ECO:0000256" key="6">
    <source>
        <dbReference type="SAM" id="SignalP"/>
    </source>
</evidence>
<dbReference type="PANTHER" id="PTHR47967">
    <property type="entry name" value="OS07G0603500 PROTEIN-RELATED"/>
    <property type="match status" value="1"/>
</dbReference>
<dbReference type="SMR" id="A0A803LZX5"/>
<dbReference type="AlphaFoldDB" id="A0A803LZX5"/>
<evidence type="ECO:0000313" key="9">
    <source>
        <dbReference type="Proteomes" id="UP000596660"/>
    </source>
</evidence>
<dbReference type="InterPro" id="IPR034161">
    <property type="entry name" value="Pepsin-like_plant"/>
</dbReference>
<dbReference type="InterPro" id="IPR032799">
    <property type="entry name" value="TAXi_C"/>
</dbReference>
<dbReference type="InterPro" id="IPR032861">
    <property type="entry name" value="TAXi_N"/>
</dbReference>
<dbReference type="Gene3D" id="2.40.70.10">
    <property type="entry name" value="Acid Proteases"/>
    <property type="match status" value="2"/>
</dbReference>
<evidence type="ECO:0000256" key="2">
    <source>
        <dbReference type="ARBA" id="ARBA00022670"/>
    </source>
</evidence>
<dbReference type="GO" id="GO:0006508">
    <property type="term" value="P:proteolysis"/>
    <property type="evidence" value="ECO:0007669"/>
    <property type="project" value="UniProtKB-KW"/>
</dbReference>
<dbReference type="SUPFAM" id="SSF50630">
    <property type="entry name" value="Acid proteases"/>
    <property type="match status" value="1"/>
</dbReference>
<evidence type="ECO:0000256" key="3">
    <source>
        <dbReference type="ARBA" id="ARBA00022750"/>
    </source>
</evidence>
<dbReference type="Pfam" id="PF14543">
    <property type="entry name" value="TAXi_N"/>
    <property type="match status" value="1"/>
</dbReference>
<keyword evidence="5" id="KW-0325">Glycoprotein</keyword>
<dbReference type="PROSITE" id="PS51767">
    <property type="entry name" value="PEPTIDASE_A1"/>
    <property type="match status" value="1"/>
</dbReference>
<evidence type="ECO:0000259" key="7">
    <source>
        <dbReference type="PROSITE" id="PS51767"/>
    </source>
</evidence>
<keyword evidence="9" id="KW-1185">Reference proteome</keyword>
<dbReference type="InterPro" id="IPR021109">
    <property type="entry name" value="Peptidase_aspartic_dom_sf"/>
</dbReference>
<evidence type="ECO:0000256" key="4">
    <source>
        <dbReference type="ARBA" id="ARBA00022801"/>
    </source>
</evidence>
<evidence type="ECO:0000256" key="5">
    <source>
        <dbReference type="ARBA" id="ARBA00023180"/>
    </source>
</evidence>
<dbReference type="GO" id="GO:0004190">
    <property type="term" value="F:aspartic-type endopeptidase activity"/>
    <property type="evidence" value="ECO:0007669"/>
    <property type="project" value="UniProtKB-KW"/>
</dbReference>
<evidence type="ECO:0000256" key="1">
    <source>
        <dbReference type="ARBA" id="ARBA00007447"/>
    </source>
</evidence>
<accession>A0A803LZX5</accession>
<feature type="domain" description="Peptidase A1" evidence="7">
    <location>
        <begin position="92"/>
        <end position="417"/>
    </location>
</feature>
<dbReference type="PANTHER" id="PTHR47967:SF128">
    <property type="entry name" value="ASPARTIC PROTEINASE CDR1-LIKE"/>
    <property type="match status" value="1"/>
</dbReference>
<dbReference type="OMA" id="CLPCKCY"/>
<sequence>MYKQTHLTTKTILVIVSSVFALTSSQPSQGSIHLSLIHRDSSLSPLYNPQESPYDRVRSSFVRSKARLSFLIDRVVDGGDFQGKVQADDGEYFVKLSVGTPPSQMFASMDTASALVLTQCLQPCISCDTNQIISTTYHNITCTSSNCALVPNNACDSSNSCTFSYRSNSLLGSDVFAFETSNGDAFSLNVIYGCEYDQESTTNQNNGILGLGYHNLSLIKQISSITEPKFTYCLGNNSDPEAYRLLVLGNGFFLEGQTTTLKVIDGKYNLVLESLSIGKRKLLIPPEVFQPSPLGGGVIIDAETTLTFLAPYAYYELVGELEKELGLVMVVWPDPPYERCYNGKINDIRNFRGLIFHFEREVNVLLDVDSLFLQVEDGMFCLAVLPSPVGGTSILGSLFQQYYSVGYHLGEMLVSFQKIECEVLEKHIS</sequence>
<dbReference type="InterPro" id="IPR033121">
    <property type="entry name" value="PEPTIDASE_A1"/>
</dbReference>
<keyword evidence="6" id="KW-0732">Signal</keyword>
<dbReference type="GO" id="GO:0005576">
    <property type="term" value="C:extracellular region"/>
    <property type="evidence" value="ECO:0007669"/>
    <property type="project" value="TreeGrafter"/>
</dbReference>
<dbReference type="EnsemblPlants" id="AUR62021026-RA">
    <property type="protein sequence ID" value="AUR62021026-RA:cds"/>
    <property type="gene ID" value="AUR62021026"/>
</dbReference>
<dbReference type="InterPro" id="IPR051708">
    <property type="entry name" value="Plant_Aspart_Prot_A1"/>
</dbReference>
<dbReference type="Pfam" id="PF14541">
    <property type="entry name" value="TAXi_C"/>
    <property type="match status" value="1"/>
</dbReference>
<comment type="similarity">
    <text evidence="1">Belongs to the peptidase A1 family.</text>
</comment>
<dbReference type="CDD" id="cd05476">
    <property type="entry name" value="pepsin_A_like_plant"/>
    <property type="match status" value="1"/>
</dbReference>
<evidence type="ECO:0000313" key="8">
    <source>
        <dbReference type="EnsemblPlants" id="AUR62021026-RA:cds"/>
    </source>
</evidence>